<keyword evidence="1" id="KW-1133">Transmembrane helix</keyword>
<comment type="caution">
    <text evidence="2">The sequence shown here is derived from an EMBL/GenBank/DDBJ whole genome shotgun (WGS) entry which is preliminary data.</text>
</comment>
<feature type="transmembrane region" description="Helical" evidence="1">
    <location>
        <begin position="27"/>
        <end position="49"/>
    </location>
</feature>
<gene>
    <name evidence="2" type="ORF">LUZ62_089380</name>
</gene>
<feature type="transmembrane region" description="Helical" evidence="1">
    <location>
        <begin position="136"/>
        <end position="164"/>
    </location>
</feature>
<proteinExistence type="predicted"/>
<keyword evidence="3" id="KW-1185">Reference proteome</keyword>
<dbReference type="AlphaFoldDB" id="A0AAV8CHR1"/>
<feature type="transmembrane region" description="Helical" evidence="1">
    <location>
        <begin position="170"/>
        <end position="190"/>
    </location>
</feature>
<dbReference type="EMBL" id="JAMFTS010000005">
    <property type="protein sequence ID" value="KAJ4754975.1"/>
    <property type="molecule type" value="Genomic_DNA"/>
</dbReference>
<feature type="transmembrane region" description="Helical" evidence="1">
    <location>
        <begin position="262"/>
        <end position="288"/>
    </location>
</feature>
<evidence type="ECO:0000256" key="1">
    <source>
        <dbReference type="SAM" id="Phobius"/>
    </source>
</evidence>
<protein>
    <submittedName>
        <fullName evidence="2">Polyadenylate-binding protein 1-B-binding protein</fullName>
    </submittedName>
</protein>
<keyword evidence="1" id="KW-0472">Membrane</keyword>
<sequence length="308" mass="34671">MAKPSSSFLREALNLFSKNPKLFSHVYLIYILSHVLLFVGFLLCITPLVSKLIELTKAKHAIIDVSSPEFTKLVNTIQAVINELLIIETIYYVFLFAISWFLSIITYYANSATYVGEMLTLKDVLNKLKGVIKGPIITTLFVVLSTLVYNIAFAVMVVAIFLYFPNISDISSWFWAILVILFASLLLVYLSIIWSMGIAISVIEPNFYGIGAISRATKLLNWKRKQVFLLTLVLIIIFGIIQVGNAILTMKLASHDSVAANWAFAFVYQILLQVLNWYSTIAITVLYYECKQNGDELEYTKLATASIA</sequence>
<accession>A0AAV8CHR1</accession>
<feature type="transmembrane region" description="Helical" evidence="1">
    <location>
        <begin position="90"/>
        <end position="115"/>
    </location>
</feature>
<dbReference type="PANTHER" id="PTHR34483">
    <property type="entry name" value="OS09G0129800 PROTEIN"/>
    <property type="match status" value="1"/>
</dbReference>
<evidence type="ECO:0000313" key="3">
    <source>
        <dbReference type="Proteomes" id="UP001140206"/>
    </source>
</evidence>
<dbReference type="PANTHER" id="PTHR34483:SF7">
    <property type="entry name" value="TRANSMEMBRANE PROTEIN"/>
    <property type="match status" value="1"/>
</dbReference>
<name>A0AAV8CHR1_9POAL</name>
<dbReference type="Proteomes" id="UP001140206">
    <property type="component" value="Chromosome 5"/>
</dbReference>
<feature type="transmembrane region" description="Helical" evidence="1">
    <location>
        <begin position="227"/>
        <end position="250"/>
    </location>
</feature>
<reference evidence="2" key="1">
    <citation type="submission" date="2022-08" db="EMBL/GenBank/DDBJ databases">
        <authorList>
            <person name="Marques A."/>
        </authorList>
    </citation>
    <scope>NUCLEOTIDE SEQUENCE</scope>
    <source>
        <strain evidence="2">RhyPub2mFocal</strain>
        <tissue evidence="2">Leaves</tissue>
    </source>
</reference>
<evidence type="ECO:0000313" key="2">
    <source>
        <dbReference type="EMBL" id="KAJ4754975.1"/>
    </source>
</evidence>
<organism evidence="2 3">
    <name type="scientific">Rhynchospora pubera</name>
    <dbReference type="NCBI Taxonomy" id="906938"/>
    <lineage>
        <taxon>Eukaryota</taxon>
        <taxon>Viridiplantae</taxon>
        <taxon>Streptophyta</taxon>
        <taxon>Embryophyta</taxon>
        <taxon>Tracheophyta</taxon>
        <taxon>Spermatophyta</taxon>
        <taxon>Magnoliopsida</taxon>
        <taxon>Liliopsida</taxon>
        <taxon>Poales</taxon>
        <taxon>Cyperaceae</taxon>
        <taxon>Cyperoideae</taxon>
        <taxon>Rhynchosporeae</taxon>
        <taxon>Rhynchospora</taxon>
    </lineage>
</organism>
<keyword evidence="1" id="KW-0812">Transmembrane</keyword>